<keyword evidence="2" id="KW-1185">Reference proteome</keyword>
<reference evidence="1 2" key="1">
    <citation type="submission" date="2019-05" db="EMBL/GenBank/DDBJ databases">
        <title>Burkholderia sp. DHOD12, isolated from subtropical forest soil.</title>
        <authorList>
            <person name="Gao Z.-H."/>
            <person name="Qiu L.-H."/>
        </authorList>
    </citation>
    <scope>NUCLEOTIDE SEQUENCE [LARGE SCALE GENOMIC DNA]</scope>
    <source>
        <strain evidence="1 2">DHOD12</strain>
    </source>
</reference>
<evidence type="ECO:0000313" key="1">
    <source>
        <dbReference type="EMBL" id="QCP49803.1"/>
    </source>
</evidence>
<name>A0A4P8IRJ1_9BURK</name>
<dbReference type="EMBL" id="CP040077">
    <property type="protein sequence ID" value="QCP49803.1"/>
    <property type="molecule type" value="Genomic_DNA"/>
</dbReference>
<dbReference type="RefSeq" id="WP_137332627.1">
    <property type="nucleotide sequence ID" value="NZ_CP040077.1"/>
</dbReference>
<proteinExistence type="predicted"/>
<organism evidence="1 2">
    <name type="scientific">Trinickia violacea</name>
    <dbReference type="NCBI Taxonomy" id="2571746"/>
    <lineage>
        <taxon>Bacteria</taxon>
        <taxon>Pseudomonadati</taxon>
        <taxon>Pseudomonadota</taxon>
        <taxon>Betaproteobacteria</taxon>
        <taxon>Burkholderiales</taxon>
        <taxon>Burkholderiaceae</taxon>
        <taxon>Trinickia</taxon>
    </lineage>
</organism>
<dbReference type="KEGG" id="tvl:FAZ95_11835"/>
<dbReference type="Proteomes" id="UP000298656">
    <property type="component" value="Chromosome 1"/>
</dbReference>
<gene>
    <name evidence="1" type="ORF">FAZ95_11835</name>
</gene>
<evidence type="ECO:0000313" key="2">
    <source>
        <dbReference type="Proteomes" id="UP000298656"/>
    </source>
</evidence>
<dbReference type="AlphaFoldDB" id="A0A4P8IRJ1"/>
<sequence length="337" mass="36642">MQKRQLLHKKPGYFHGQLLLEDDFIAEQRYHSNARDRHALNLHSWGVVRGLEVIRVDDTTIAISPGFAVDGHGHEIELRHEEKLSLAPAAAESLMAISLAYEEEGGAEAGDEAGQRVRHCYGVLAASVGVAEAAVVLASVQLNDKGQLGRDAISFANRRHLKTPIMPGSVSAAALDTHLRIGWLRMPFRPMPIPPDKDEPPPPFRVGPTEARAHRELDGQPNLRGAAGSMAIALPPGVTRVLRLRVAGEENHKRLHVELLIGGWDPAQRKHMAREVLKAEVKQGAFDETWSVDQGDVHPETSTLSLEIRCEGYARVSLVAVEVTCDPAALPAAALGA</sequence>
<dbReference type="OrthoDB" id="9025843at2"/>
<protein>
    <submittedName>
        <fullName evidence="1">Uncharacterized protein</fullName>
    </submittedName>
</protein>
<accession>A0A4P8IRJ1</accession>